<sequence>MNWIICYKLIDGKYVLSRSGSDLVVSDIFDKTLPVREEVARQAYKLEYDGENLRLKDGEKLLSLEELNAEQQQLDTEKGLVVEEVSVPQLVEVVL</sequence>
<name>A0A4R6BWC0_9STAP</name>
<keyword evidence="2" id="KW-1185">Reference proteome</keyword>
<dbReference type="AlphaFoldDB" id="A0A4R6BWC0"/>
<dbReference type="Proteomes" id="UP000294843">
    <property type="component" value="Unassembled WGS sequence"/>
</dbReference>
<dbReference type="EMBL" id="SCWF01000015">
    <property type="protein sequence ID" value="TDM12649.1"/>
    <property type="molecule type" value="Genomic_DNA"/>
</dbReference>
<evidence type="ECO:0000313" key="2">
    <source>
        <dbReference type="Proteomes" id="UP000294843"/>
    </source>
</evidence>
<accession>A0A4R6BWC0</accession>
<proteinExistence type="predicted"/>
<gene>
    <name evidence="1" type="ORF">ERX55_10350</name>
</gene>
<comment type="caution">
    <text evidence="1">The sequence shown here is derived from an EMBL/GenBank/DDBJ whole genome shotgun (WGS) entry which is preliminary data.</text>
</comment>
<reference evidence="1 2" key="1">
    <citation type="submission" date="2019-01" db="EMBL/GenBank/DDBJ databases">
        <title>Draft genome sequences of the type strains of six Macrococcus species.</title>
        <authorList>
            <person name="Mazhar S."/>
            <person name="Altermann E."/>
            <person name="Hill C."/>
            <person name="Mcauliffe O."/>
        </authorList>
    </citation>
    <scope>NUCLEOTIDE SEQUENCE [LARGE SCALE GENOMIC DNA]</scope>
    <source>
        <strain evidence="1 2">ATCC 51825</strain>
    </source>
</reference>
<dbReference type="OrthoDB" id="2414297at2"/>
<organism evidence="1 2">
    <name type="scientific">Macrococcus bovicus</name>
    <dbReference type="NCBI Taxonomy" id="69968"/>
    <lineage>
        <taxon>Bacteria</taxon>
        <taxon>Bacillati</taxon>
        <taxon>Bacillota</taxon>
        <taxon>Bacilli</taxon>
        <taxon>Bacillales</taxon>
        <taxon>Staphylococcaceae</taxon>
        <taxon>Macrococcus</taxon>
    </lineage>
</organism>
<protein>
    <submittedName>
        <fullName evidence="1">Uncharacterized protein</fullName>
    </submittedName>
</protein>
<dbReference type="RefSeq" id="WP_133452514.1">
    <property type="nucleotide sequence ID" value="NZ_SCWF01000015.1"/>
</dbReference>
<evidence type="ECO:0000313" key="1">
    <source>
        <dbReference type="EMBL" id="TDM12649.1"/>
    </source>
</evidence>